<dbReference type="Gene3D" id="3.40.30.10">
    <property type="entry name" value="Glutaredoxin"/>
    <property type="match status" value="1"/>
</dbReference>
<dbReference type="PANTHER" id="PTHR11260">
    <property type="entry name" value="GLUTATHIONE S-TRANSFERASE, GST, SUPERFAMILY, GST DOMAIN CONTAINING"/>
    <property type="match status" value="1"/>
</dbReference>
<dbReference type="InterPro" id="IPR040079">
    <property type="entry name" value="Glutathione_S-Trfase"/>
</dbReference>
<sequence>MAGADHLKLLGTKQSMFTYRVVWALKLKGIEYEFIEEDLFNKSSLLLQSNPIHKKVPVLVHAGKPISESRLILEYIDETWKERPMLPEDPLERAHMRFWASFVDDKLMEASRKAFASSGEDQAKATELTAEALKFLEEEIGGKKFFGGEEMGFLDIMMGWFAYWFPFIEEVGGFKVMDPTKFPCITAWTNNFLQVPIVHQNLPQPDELRNVFLGFRSFLLSAHKDH</sequence>
<dbReference type="Proteomes" id="UP000827721">
    <property type="component" value="Unassembled WGS sequence"/>
</dbReference>
<dbReference type="SUPFAM" id="SSF47616">
    <property type="entry name" value="GST C-terminal domain-like"/>
    <property type="match status" value="1"/>
</dbReference>
<comment type="catalytic activity">
    <reaction evidence="6">
        <text>RX + glutathione = an S-substituted glutathione + a halide anion + H(+)</text>
        <dbReference type="Rhea" id="RHEA:16437"/>
        <dbReference type="ChEBI" id="CHEBI:15378"/>
        <dbReference type="ChEBI" id="CHEBI:16042"/>
        <dbReference type="ChEBI" id="CHEBI:17792"/>
        <dbReference type="ChEBI" id="CHEBI:57925"/>
        <dbReference type="ChEBI" id="CHEBI:90779"/>
        <dbReference type="EC" id="2.5.1.18"/>
    </reaction>
</comment>
<dbReference type="InterPro" id="IPR004045">
    <property type="entry name" value="Glutathione_S-Trfase_N"/>
</dbReference>
<evidence type="ECO:0000259" key="7">
    <source>
        <dbReference type="PROSITE" id="PS50404"/>
    </source>
</evidence>
<dbReference type="CDD" id="cd03058">
    <property type="entry name" value="GST_N_Tau"/>
    <property type="match status" value="1"/>
</dbReference>
<comment type="similarity">
    <text evidence="5">Belongs to the GST superfamily. Tau family.</text>
</comment>
<dbReference type="InterPro" id="IPR045073">
    <property type="entry name" value="Omega/Tau-like"/>
</dbReference>
<evidence type="ECO:0000313" key="9">
    <source>
        <dbReference type="EMBL" id="KAH7557102.1"/>
    </source>
</evidence>
<keyword evidence="10" id="KW-1185">Reference proteome</keyword>
<dbReference type="PANTHER" id="PTHR11260:SF696">
    <property type="entry name" value="GLUTATHIONE TRANSFERASE"/>
    <property type="match status" value="1"/>
</dbReference>
<evidence type="ECO:0000256" key="6">
    <source>
        <dbReference type="ARBA" id="ARBA00047960"/>
    </source>
</evidence>
<dbReference type="SFLD" id="SFLDG00358">
    <property type="entry name" value="Main_(cytGST)"/>
    <property type="match status" value="1"/>
</dbReference>
<evidence type="ECO:0000256" key="3">
    <source>
        <dbReference type="ARBA" id="ARBA00022575"/>
    </source>
</evidence>
<reference evidence="9 10" key="1">
    <citation type="submission" date="2021-02" db="EMBL/GenBank/DDBJ databases">
        <title>Plant Genome Project.</title>
        <authorList>
            <person name="Zhang R.-G."/>
        </authorList>
    </citation>
    <scope>NUCLEOTIDE SEQUENCE [LARGE SCALE GENOMIC DNA]</scope>
    <source>
        <tissue evidence="9">Leaves</tissue>
    </source>
</reference>
<keyword evidence="3" id="KW-0216">Detoxification</keyword>
<dbReference type="SUPFAM" id="SSF52833">
    <property type="entry name" value="Thioredoxin-like"/>
    <property type="match status" value="1"/>
</dbReference>
<dbReference type="InterPro" id="IPR036249">
    <property type="entry name" value="Thioredoxin-like_sf"/>
</dbReference>
<evidence type="ECO:0000313" key="10">
    <source>
        <dbReference type="Proteomes" id="UP000827721"/>
    </source>
</evidence>
<dbReference type="InterPro" id="IPR010987">
    <property type="entry name" value="Glutathione-S-Trfase_C-like"/>
</dbReference>
<evidence type="ECO:0000256" key="2">
    <source>
        <dbReference type="ARBA" id="ARBA00012452"/>
    </source>
</evidence>
<keyword evidence="4" id="KW-0808">Transferase</keyword>
<dbReference type="SFLD" id="SFLDS00019">
    <property type="entry name" value="Glutathione_Transferase_(cytos"/>
    <property type="match status" value="1"/>
</dbReference>
<dbReference type="InterPro" id="IPR036282">
    <property type="entry name" value="Glutathione-S-Trfase_C_sf"/>
</dbReference>
<evidence type="ECO:0000256" key="1">
    <source>
        <dbReference type="ARBA" id="ARBA00004514"/>
    </source>
</evidence>
<accession>A0ABQ8HEX8</accession>
<dbReference type="PROSITE" id="PS50404">
    <property type="entry name" value="GST_NTER"/>
    <property type="match status" value="1"/>
</dbReference>
<protein>
    <recommendedName>
        <fullName evidence="2">glutathione transferase</fullName>
        <ecNumber evidence="2">2.5.1.18</ecNumber>
    </recommendedName>
</protein>
<dbReference type="PROSITE" id="PS50405">
    <property type="entry name" value="GST_CTER"/>
    <property type="match status" value="1"/>
</dbReference>
<dbReference type="EMBL" id="JAFEMO010000011">
    <property type="protein sequence ID" value="KAH7557102.1"/>
    <property type="molecule type" value="Genomic_DNA"/>
</dbReference>
<comment type="caution">
    <text evidence="9">The sequence shown here is derived from an EMBL/GenBank/DDBJ whole genome shotgun (WGS) entry which is preliminary data.</text>
</comment>
<dbReference type="InterPro" id="IPR045074">
    <property type="entry name" value="GST_C_Tau"/>
</dbReference>
<organism evidence="9 10">
    <name type="scientific">Xanthoceras sorbifolium</name>
    <dbReference type="NCBI Taxonomy" id="99658"/>
    <lineage>
        <taxon>Eukaryota</taxon>
        <taxon>Viridiplantae</taxon>
        <taxon>Streptophyta</taxon>
        <taxon>Embryophyta</taxon>
        <taxon>Tracheophyta</taxon>
        <taxon>Spermatophyta</taxon>
        <taxon>Magnoliopsida</taxon>
        <taxon>eudicotyledons</taxon>
        <taxon>Gunneridae</taxon>
        <taxon>Pentapetalae</taxon>
        <taxon>rosids</taxon>
        <taxon>malvids</taxon>
        <taxon>Sapindales</taxon>
        <taxon>Sapindaceae</taxon>
        <taxon>Xanthoceroideae</taxon>
        <taxon>Xanthoceras</taxon>
    </lineage>
</organism>
<comment type="subcellular location">
    <subcellularLocation>
        <location evidence="1">Cytoplasm</location>
        <location evidence="1">Cytosol</location>
    </subcellularLocation>
</comment>
<dbReference type="SFLD" id="SFLDG01152">
    <property type="entry name" value="Main.3:_Omega-_and_Tau-like"/>
    <property type="match status" value="1"/>
</dbReference>
<dbReference type="Pfam" id="PF00043">
    <property type="entry name" value="GST_C"/>
    <property type="match status" value="1"/>
</dbReference>
<feature type="domain" description="GST N-terminal" evidence="7">
    <location>
        <begin position="5"/>
        <end position="84"/>
    </location>
</feature>
<evidence type="ECO:0000259" key="8">
    <source>
        <dbReference type="PROSITE" id="PS50405"/>
    </source>
</evidence>
<dbReference type="Pfam" id="PF02798">
    <property type="entry name" value="GST_N"/>
    <property type="match status" value="1"/>
</dbReference>
<dbReference type="Gene3D" id="1.20.1050.10">
    <property type="match status" value="1"/>
</dbReference>
<dbReference type="CDD" id="cd03185">
    <property type="entry name" value="GST_C_Tau"/>
    <property type="match status" value="1"/>
</dbReference>
<dbReference type="InterPro" id="IPR004046">
    <property type="entry name" value="GST_C"/>
</dbReference>
<evidence type="ECO:0000256" key="4">
    <source>
        <dbReference type="ARBA" id="ARBA00022679"/>
    </source>
</evidence>
<feature type="domain" description="GST C-terminal" evidence="8">
    <location>
        <begin position="89"/>
        <end position="212"/>
    </location>
</feature>
<dbReference type="EC" id="2.5.1.18" evidence="2"/>
<gene>
    <name evidence="9" type="ORF">JRO89_XS11G0046900</name>
</gene>
<name>A0ABQ8HEX8_9ROSI</name>
<proteinExistence type="inferred from homology"/>
<evidence type="ECO:0000256" key="5">
    <source>
        <dbReference type="ARBA" id="ARBA00025743"/>
    </source>
</evidence>